<accession>A0AB39UTV0</accession>
<evidence type="ECO:0000256" key="1">
    <source>
        <dbReference type="SAM" id="MobiDB-lite"/>
    </source>
</evidence>
<name>A0AB39UTV0_9GAMM</name>
<feature type="compositionally biased region" description="Basic and acidic residues" evidence="1">
    <location>
        <begin position="97"/>
        <end position="107"/>
    </location>
</feature>
<dbReference type="KEGG" id="tcd:AAIA72_11375"/>
<protein>
    <recommendedName>
        <fullName evidence="3">BrnA antitoxin family protein</fullName>
    </recommendedName>
</protein>
<feature type="region of interest" description="Disordered" evidence="1">
    <location>
        <begin position="92"/>
        <end position="114"/>
    </location>
</feature>
<dbReference type="EMBL" id="CP154858">
    <property type="protein sequence ID" value="XDT71403.1"/>
    <property type="molecule type" value="Genomic_DNA"/>
</dbReference>
<dbReference type="RefSeq" id="WP_369600439.1">
    <property type="nucleotide sequence ID" value="NZ_CP154858.1"/>
</dbReference>
<evidence type="ECO:0000313" key="2">
    <source>
        <dbReference type="EMBL" id="XDT71403.1"/>
    </source>
</evidence>
<proteinExistence type="predicted"/>
<reference evidence="2" key="1">
    <citation type="submission" date="2024-05" db="EMBL/GenBank/DDBJ databases">
        <title>Genome sequencing of novel strain.</title>
        <authorList>
            <person name="Ganbat D."/>
            <person name="Ganbat S."/>
            <person name="Lee S.-J."/>
        </authorList>
    </citation>
    <scope>NUCLEOTIDE SEQUENCE</scope>
    <source>
        <strain evidence="2">SMD15-11</strain>
    </source>
</reference>
<gene>
    <name evidence="2" type="ORF">AAIA72_11375</name>
</gene>
<organism evidence="2">
    <name type="scientific">Thermohahella caldifontis</name>
    <dbReference type="NCBI Taxonomy" id="3142973"/>
    <lineage>
        <taxon>Bacteria</taxon>
        <taxon>Pseudomonadati</taxon>
        <taxon>Pseudomonadota</taxon>
        <taxon>Gammaproteobacteria</taxon>
        <taxon>Oceanospirillales</taxon>
        <taxon>Hahellaceae</taxon>
        <taxon>Thermohahella</taxon>
    </lineage>
</organism>
<dbReference type="AlphaFoldDB" id="A0AB39UTV0"/>
<evidence type="ECO:0008006" key="3">
    <source>
        <dbReference type="Google" id="ProtNLM"/>
    </source>
</evidence>
<sequence>MSKQKKIEGSVDAWENRELGAEEQFVAIANDINEEALDDSLGLQMISIRIQKSLLEDLRQLAKIHGLGYQPLMKQILQRFVECEKKRLLNQASAEAEQARKAEEAGKNTKKAVA</sequence>